<evidence type="ECO:0000313" key="5">
    <source>
        <dbReference type="Proteomes" id="UP001181693"/>
    </source>
</evidence>
<accession>A0AAV2ZXG8</accession>
<organism evidence="4 5">
    <name type="scientific">Pyxicephalus adspersus</name>
    <name type="common">African bullfrog</name>
    <dbReference type="NCBI Taxonomy" id="30357"/>
    <lineage>
        <taxon>Eukaryota</taxon>
        <taxon>Metazoa</taxon>
        <taxon>Chordata</taxon>
        <taxon>Craniata</taxon>
        <taxon>Vertebrata</taxon>
        <taxon>Euteleostomi</taxon>
        <taxon>Amphibia</taxon>
        <taxon>Batrachia</taxon>
        <taxon>Anura</taxon>
        <taxon>Neobatrachia</taxon>
        <taxon>Ranoidea</taxon>
        <taxon>Pyxicephalidae</taxon>
        <taxon>Pyxicephalinae</taxon>
        <taxon>Pyxicephalus</taxon>
    </lineage>
</organism>
<feature type="compositionally biased region" description="Low complexity" evidence="1">
    <location>
        <begin position="356"/>
        <end position="366"/>
    </location>
</feature>
<feature type="region of interest" description="Disordered" evidence="1">
    <location>
        <begin position="320"/>
        <end position="399"/>
    </location>
</feature>
<dbReference type="SUPFAM" id="SSF54695">
    <property type="entry name" value="POZ domain"/>
    <property type="match status" value="1"/>
</dbReference>
<reference evidence="4" key="1">
    <citation type="thesis" date="2020" institute="ProQuest LLC" country="789 East Eisenhower Parkway, Ann Arbor, MI, USA">
        <title>Comparative Genomics and Chromosome Evolution.</title>
        <authorList>
            <person name="Mudd A.B."/>
        </authorList>
    </citation>
    <scope>NUCLEOTIDE SEQUENCE</scope>
    <source>
        <strain evidence="4">1538</strain>
        <tissue evidence="4">Blood</tissue>
    </source>
</reference>
<keyword evidence="5" id="KW-1185">Reference proteome</keyword>
<dbReference type="InterPro" id="IPR045704">
    <property type="entry name" value="KCTD18_C"/>
</dbReference>
<dbReference type="InterPro" id="IPR003131">
    <property type="entry name" value="T1-type_BTB"/>
</dbReference>
<protein>
    <recommendedName>
        <fullName evidence="6">BTB/POZ domain-containing protein KCTD18</fullName>
    </recommendedName>
</protein>
<dbReference type="PANTHER" id="PTHR14499:SF4">
    <property type="entry name" value="BTB_POZ DOMAIN-CONTAINING PROTEIN KCTD18"/>
    <property type="match status" value="1"/>
</dbReference>
<dbReference type="PANTHER" id="PTHR14499">
    <property type="entry name" value="POTASSIUM CHANNEL TETRAMERIZATION DOMAIN-CONTAINING"/>
    <property type="match status" value="1"/>
</dbReference>
<evidence type="ECO:0000259" key="3">
    <source>
        <dbReference type="Pfam" id="PF19321"/>
    </source>
</evidence>
<feature type="domain" description="BTB/POZ" evidence="3">
    <location>
        <begin position="115"/>
        <end position="394"/>
    </location>
</feature>
<name>A0AAV2ZXG8_PYXAD</name>
<dbReference type="Pfam" id="PF02214">
    <property type="entry name" value="BTB_2"/>
    <property type="match status" value="1"/>
</dbReference>
<dbReference type="InterPro" id="IPR011333">
    <property type="entry name" value="SKP1/BTB/POZ_sf"/>
</dbReference>
<evidence type="ECO:0000259" key="2">
    <source>
        <dbReference type="Pfam" id="PF02214"/>
    </source>
</evidence>
<sequence>MDEQSAEDVSDLLHLNVGGCLFTARRQSLCRFKDSMLAAMFSGRFPLNRDKSGFCLINRNGELFRYILDYLHGEIRIPSEEQTRIALQEEADYFGIPFPYSLPEHLANEMETHTCNSNLELKKVLFDFCDSYGLICTKPTVWVLHYLHTSGSSCESKIIGIYATREDGDSALQKQLGNRINHKHMYKREAGGNIQYILSYYSVSELKAMMDAFETWEGRGFSYWRVPRELIECWTLEERSIQGDPGNITPVRTRRSVNLTDDKDEITPKTGIKPIRFCGPSTNTCIRIKKQTLQDATPGSLKCTLSKRISDSDEELKRSETKLRRLTSDSSEEKPLISELAESSSSKSGGQDHPKSSSSRKPSTSRVIRLKRPSLGPTSVNEPATEETKQQNSPTNPPK</sequence>
<comment type="caution">
    <text evidence="4">The sequence shown here is derived from an EMBL/GenBank/DDBJ whole genome shotgun (WGS) entry which is preliminary data.</text>
</comment>
<dbReference type="Gene3D" id="3.30.710.10">
    <property type="entry name" value="Potassium Channel Kv1.1, Chain A"/>
    <property type="match status" value="1"/>
</dbReference>
<gene>
    <name evidence="4" type="ORF">GDO54_015826</name>
</gene>
<evidence type="ECO:0008006" key="6">
    <source>
        <dbReference type="Google" id="ProtNLM"/>
    </source>
</evidence>
<proteinExistence type="predicted"/>
<dbReference type="Proteomes" id="UP001181693">
    <property type="component" value="Unassembled WGS sequence"/>
</dbReference>
<evidence type="ECO:0000313" key="4">
    <source>
        <dbReference type="EMBL" id="DBA20095.1"/>
    </source>
</evidence>
<feature type="domain" description="Potassium channel tetramerisation-type BTB" evidence="2">
    <location>
        <begin position="14"/>
        <end position="97"/>
    </location>
</feature>
<feature type="compositionally biased region" description="Basic and acidic residues" evidence="1">
    <location>
        <begin position="320"/>
        <end position="336"/>
    </location>
</feature>
<dbReference type="EMBL" id="DYDO01000008">
    <property type="protein sequence ID" value="DBA20095.1"/>
    <property type="molecule type" value="Genomic_DNA"/>
</dbReference>
<evidence type="ECO:0000256" key="1">
    <source>
        <dbReference type="SAM" id="MobiDB-lite"/>
    </source>
</evidence>
<dbReference type="AlphaFoldDB" id="A0AAV2ZXG8"/>
<feature type="compositionally biased region" description="Polar residues" evidence="1">
    <location>
        <begin position="390"/>
        <end position="399"/>
    </location>
</feature>
<dbReference type="GO" id="GO:0051260">
    <property type="term" value="P:protein homooligomerization"/>
    <property type="evidence" value="ECO:0007669"/>
    <property type="project" value="InterPro"/>
</dbReference>
<dbReference type="EMBL" id="DYDO01000008">
    <property type="protein sequence ID" value="DBA20096.1"/>
    <property type="molecule type" value="Genomic_DNA"/>
</dbReference>
<dbReference type="Pfam" id="PF19321">
    <property type="entry name" value="KCTD18_C"/>
    <property type="match status" value="1"/>
</dbReference>